<comment type="caution">
    <text evidence="1">The sequence shown here is derived from an EMBL/GenBank/DDBJ whole genome shotgun (WGS) entry which is preliminary data.</text>
</comment>
<proteinExistence type="predicted"/>
<protein>
    <recommendedName>
        <fullName evidence="2">Helix-turn-helix type 11 domain-containing protein</fullName>
    </recommendedName>
</protein>
<reference evidence="1" key="1">
    <citation type="journal article" date="2014" name="Front. Microbiol.">
        <title>High frequency of phylogenetically diverse reductive dehalogenase-homologous genes in deep subseafloor sedimentary metagenomes.</title>
        <authorList>
            <person name="Kawai M."/>
            <person name="Futagami T."/>
            <person name="Toyoda A."/>
            <person name="Takaki Y."/>
            <person name="Nishi S."/>
            <person name="Hori S."/>
            <person name="Arai W."/>
            <person name="Tsubouchi T."/>
            <person name="Morono Y."/>
            <person name="Uchiyama I."/>
            <person name="Ito T."/>
            <person name="Fujiyama A."/>
            <person name="Inagaki F."/>
            <person name="Takami H."/>
        </authorList>
    </citation>
    <scope>NUCLEOTIDE SEQUENCE</scope>
    <source>
        <strain evidence="1">Expedition CK06-06</strain>
    </source>
</reference>
<dbReference type="EMBL" id="BARW01021845">
    <property type="protein sequence ID" value="GAI92649.1"/>
    <property type="molecule type" value="Genomic_DNA"/>
</dbReference>
<evidence type="ECO:0008006" key="2">
    <source>
        <dbReference type="Google" id="ProtNLM"/>
    </source>
</evidence>
<dbReference type="AlphaFoldDB" id="X1UJX0"/>
<sequence length="55" mass="6467">MLLNYIKNNPGKHTNDLARSINIPEKTVERWIKELKEKSKIEYKGSKRTGGYYIV</sequence>
<gene>
    <name evidence="1" type="ORF">S12H4_36616</name>
</gene>
<name>X1UJX0_9ZZZZ</name>
<evidence type="ECO:0000313" key="1">
    <source>
        <dbReference type="EMBL" id="GAI92649.1"/>
    </source>
</evidence>
<dbReference type="SUPFAM" id="SSF46785">
    <property type="entry name" value="Winged helix' DNA-binding domain"/>
    <property type="match status" value="1"/>
</dbReference>
<dbReference type="Gene3D" id="1.10.10.10">
    <property type="entry name" value="Winged helix-like DNA-binding domain superfamily/Winged helix DNA-binding domain"/>
    <property type="match status" value="1"/>
</dbReference>
<dbReference type="Pfam" id="PF13412">
    <property type="entry name" value="HTH_24"/>
    <property type="match status" value="1"/>
</dbReference>
<accession>X1UJX0</accession>
<organism evidence="1">
    <name type="scientific">marine sediment metagenome</name>
    <dbReference type="NCBI Taxonomy" id="412755"/>
    <lineage>
        <taxon>unclassified sequences</taxon>
        <taxon>metagenomes</taxon>
        <taxon>ecological metagenomes</taxon>
    </lineage>
</organism>
<dbReference type="InterPro" id="IPR036390">
    <property type="entry name" value="WH_DNA-bd_sf"/>
</dbReference>
<dbReference type="InterPro" id="IPR036388">
    <property type="entry name" value="WH-like_DNA-bd_sf"/>
</dbReference>